<name>A0A1G2R7B2_9BACT</name>
<sequence>MKRVEGLKKAVERALAFLRSEEDIESAQVFVSANGRLWARLNYSSHIPCNGLEEPKSTEDYGIGIQAIFNTPEGRKVGFGSEERDLSLKGVKLALKKAREGAVFDPEFSCLPRPTGEKRTLYNYHDPRVMRIQDDDLVIAGWRILDGAIDVFERADELKGVGTKLQDLGLIVGGDLTILQERMAVGSFEMPEVQSDESAMVMAYLTAMVEEKEAKGSGYAVYAKLKGLDDEAGREAARNAVGSINGVRVPSGDYTVILGPQPTAEIFQLVLQSCALSSFYAQQSPFMGKLGKQVASDFLTIIDKGNAPGLISSKGITCEGLPTGETVLIKDGMLVGLLANWYESQRILIDPKAREKLGVDPREWQKAIVPRNGFRFARGGGRSFSALPGVSGTNVLFESSRAQDFETLVKRVETGILVGRLWYTYPVHGLRAGDFTGTLTADSYLIQNGKIVAPIKINTLRINDNLNRVLMGITGVSREMKPTILWAADELIYAPKGILVEKVHLDQIAEFMEETY</sequence>
<dbReference type="PANTHER" id="PTHR43421:SF1">
    <property type="entry name" value="METALLOPROTEASE PMBA"/>
    <property type="match status" value="1"/>
</dbReference>
<dbReference type="EMBL" id="MHTX01000009">
    <property type="protein sequence ID" value="OHA68713.1"/>
    <property type="molecule type" value="Genomic_DNA"/>
</dbReference>
<dbReference type="PANTHER" id="PTHR43421">
    <property type="entry name" value="METALLOPROTEASE PMBA"/>
    <property type="match status" value="1"/>
</dbReference>
<feature type="domain" description="Metalloprotease TldD/E C-terminal" evidence="1">
    <location>
        <begin position="251"/>
        <end position="504"/>
    </location>
</feature>
<evidence type="ECO:0000259" key="1">
    <source>
        <dbReference type="Pfam" id="PF19289"/>
    </source>
</evidence>
<gene>
    <name evidence="2" type="ORF">A3D59_03775</name>
</gene>
<dbReference type="GO" id="GO:0008237">
    <property type="term" value="F:metallopeptidase activity"/>
    <property type="evidence" value="ECO:0007669"/>
    <property type="project" value="InterPro"/>
</dbReference>
<dbReference type="InterPro" id="IPR045569">
    <property type="entry name" value="Metalloprtase-TldD/E_C"/>
</dbReference>
<dbReference type="InterPro" id="IPR036059">
    <property type="entry name" value="TldD/PmbA_sf"/>
</dbReference>
<comment type="caution">
    <text evidence="2">The sequence shown here is derived from an EMBL/GenBank/DDBJ whole genome shotgun (WGS) entry which is preliminary data.</text>
</comment>
<dbReference type="Pfam" id="PF19289">
    <property type="entry name" value="PmbA_TldD_3rd"/>
    <property type="match status" value="1"/>
</dbReference>
<accession>A0A1G2R7B2</accession>
<dbReference type="SUPFAM" id="SSF111283">
    <property type="entry name" value="Putative modulator of DNA gyrase, PmbA/TldD"/>
    <property type="match status" value="1"/>
</dbReference>
<dbReference type="AlphaFoldDB" id="A0A1G2R7B2"/>
<reference evidence="2 3" key="1">
    <citation type="journal article" date="2016" name="Nat. Commun.">
        <title>Thousands of microbial genomes shed light on interconnected biogeochemical processes in an aquifer system.</title>
        <authorList>
            <person name="Anantharaman K."/>
            <person name="Brown C.T."/>
            <person name="Hug L.A."/>
            <person name="Sharon I."/>
            <person name="Castelle C.J."/>
            <person name="Probst A.J."/>
            <person name="Thomas B.C."/>
            <person name="Singh A."/>
            <person name="Wilkins M.J."/>
            <person name="Karaoz U."/>
            <person name="Brodie E.L."/>
            <person name="Williams K.H."/>
            <person name="Hubbard S.S."/>
            <person name="Banfield J.F."/>
        </authorList>
    </citation>
    <scope>NUCLEOTIDE SEQUENCE [LARGE SCALE GENOMIC DNA]</scope>
</reference>
<proteinExistence type="predicted"/>
<dbReference type="GO" id="GO:0006508">
    <property type="term" value="P:proteolysis"/>
    <property type="evidence" value="ECO:0007669"/>
    <property type="project" value="InterPro"/>
</dbReference>
<dbReference type="InterPro" id="IPR047657">
    <property type="entry name" value="PmbA"/>
</dbReference>
<organism evidence="2 3">
    <name type="scientific">Candidatus Wildermuthbacteria bacterium RIFCSPHIGHO2_02_FULL_47_17</name>
    <dbReference type="NCBI Taxonomy" id="1802452"/>
    <lineage>
        <taxon>Bacteria</taxon>
        <taxon>Candidatus Wildermuthiibacteriota</taxon>
    </lineage>
</organism>
<evidence type="ECO:0000313" key="2">
    <source>
        <dbReference type="EMBL" id="OHA68713.1"/>
    </source>
</evidence>
<dbReference type="Proteomes" id="UP000179258">
    <property type="component" value="Unassembled WGS sequence"/>
</dbReference>
<dbReference type="GO" id="GO:0005829">
    <property type="term" value="C:cytosol"/>
    <property type="evidence" value="ECO:0007669"/>
    <property type="project" value="TreeGrafter"/>
</dbReference>
<protein>
    <recommendedName>
        <fullName evidence="1">Metalloprotease TldD/E C-terminal domain-containing protein</fullName>
    </recommendedName>
</protein>
<evidence type="ECO:0000313" key="3">
    <source>
        <dbReference type="Proteomes" id="UP000179258"/>
    </source>
</evidence>